<dbReference type="Gene3D" id="3.30.559.10">
    <property type="entry name" value="Chloramphenicol acetyltransferase-like domain"/>
    <property type="match status" value="1"/>
</dbReference>
<dbReference type="PROSITE" id="PS00189">
    <property type="entry name" value="LIPOYL"/>
    <property type="match status" value="2"/>
</dbReference>
<dbReference type="FunFam" id="3.30.559.10:FF:000027">
    <property type="entry name" value="Dihydrolipoamide acetyltransferase component of pyruvate dehydrogenase complex"/>
    <property type="match status" value="1"/>
</dbReference>
<comment type="subunit">
    <text evidence="3">Forms a 24-polypeptide structural core with octahedral symmetry.</text>
</comment>
<evidence type="ECO:0000256" key="1">
    <source>
        <dbReference type="ARBA" id="ARBA00001938"/>
    </source>
</evidence>
<evidence type="ECO:0000259" key="9">
    <source>
        <dbReference type="PROSITE" id="PS50968"/>
    </source>
</evidence>
<feature type="region of interest" description="Disordered" evidence="8">
    <location>
        <begin position="279"/>
        <end position="325"/>
    </location>
</feature>
<reference evidence="12" key="1">
    <citation type="journal article" date="2018" name="Front. Microbiol.">
        <title>Genome-Based Analysis Reveals the Taxonomy and Diversity of the Family Idiomarinaceae.</title>
        <authorList>
            <person name="Liu Y."/>
            <person name="Lai Q."/>
            <person name="Shao Z."/>
        </authorList>
    </citation>
    <scope>NUCLEOTIDE SEQUENCE [LARGE SCALE GENOMIC DNA]</scope>
    <source>
        <strain evidence="12">AIS</strain>
    </source>
</reference>
<dbReference type="SUPFAM" id="SSF47005">
    <property type="entry name" value="Peripheral subunit-binding domain of 2-oxo acid dehydrogenase complex"/>
    <property type="match status" value="1"/>
</dbReference>
<dbReference type="EMBL" id="PIPP01000001">
    <property type="protein sequence ID" value="RUO38112.1"/>
    <property type="molecule type" value="Genomic_DNA"/>
</dbReference>
<evidence type="ECO:0000256" key="3">
    <source>
        <dbReference type="ARBA" id="ARBA00011484"/>
    </source>
</evidence>
<feature type="region of interest" description="Disordered" evidence="8">
    <location>
        <begin position="81"/>
        <end position="131"/>
    </location>
</feature>
<dbReference type="PROSITE" id="PS51826">
    <property type="entry name" value="PSBD"/>
    <property type="match status" value="1"/>
</dbReference>
<dbReference type="GO" id="GO:0005737">
    <property type="term" value="C:cytoplasm"/>
    <property type="evidence" value="ECO:0007669"/>
    <property type="project" value="TreeGrafter"/>
</dbReference>
<evidence type="ECO:0000256" key="4">
    <source>
        <dbReference type="ARBA" id="ARBA00022679"/>
    </source>
</evidence>
<name>A0A432WWG6_9GAMM</name>
<dbReference type="Pfam" id="PF00198">
    <property type="entry name" value="2-oxoacid_dh"/>
    <property type="match status" value="1"/>
</dbReference>
<gene>
    <name evidence="11" type="ORF">CWE13_00205</name>
</gene>
<dbReference type="InterPro" id="IPR001078">
    <property type="entry name" value="2-oxoacid_DH_actylTfrase"/>
</dbReference>
<dbReference type="Pfam" id="PF00364">
    <property type="entry name" value="Biotin_lipoyl"/>
    <property type="match status" value="2"/>
</dbReference>
<dbReference type="EC" id="2.3.1.-" evidence="7"/>
<dbReference type="Pfam" id="PF02817">
    <property type="entry name" value="E3_binding"/>
    <property type="match status" value="1"/>
</dbReference>
<comment type="cofactor">
    <cofactor evidence="1 7">
        <name>(R)-lipoate</name>
        <dbReference type="ChEBI" id="CHEBI:83088"/>
    </cofactor>
</comment>
<dbReference type="SUPFAM" id="SSF52777">
    <property type="entry name" value="CoA-dependent acyltransferases"/>
    <property type="match status" value="1"/>
</dbReference>
<evidence type="ECO:0000256" key="8">
    <source>
        <dbReference type="SAM" id="MobiDB-lite"/>
    </source>
</evidence>
<dbReference type="InterPro" id="IPR023213">
    <property type="entry name" value="CAT-like_dom_sf"/>
</dbReference>
<dbReference type="OrthoDB" id="9805770at2"/>
<evidence type="ECO:0000256" key="6">
    <source>
        <dbReference type="ARBA" id="ARBA00023315"/>
    </source>
</evidence>
<dbReference type="Gene3D" id="4.10.320.10">
    <property type="entry name" value="E3-binding domain"/>
    <property type="match status" value="1"/>
</dbReference>
<sequence>MSTDFILPDIGEGIVECEIVEWQVQEGDSVQEDQVVVEVMTDKAVVEIPAKFDGTVTKLYYAKGDIAKVGEPLFAIDSEAGGAPAQTESKPQPAAPADSSAEEVKADPKEEVKPEAKGQSSSQGSSNSANFILPDIGEGIVECEIVEWRVSEGDTVEEDQVVVEVMTDKAVVEIPAKSDGTVSKLFYAKGDIARVGEPLFALETAGGSDSASAAAETSDDSAPADAPVESTARAAGGEFEAPQPAADGKALASPAVRRRAREAGIDLVKVQGSGKKGRILKEDLEKAPGQAAERSDKAESAANSSASSSATATAPASGGKRTEPVRGVRAAMARQMAESVRTIPHFTYAEEFDLTDLRIMHAKLKAQYAEQGVRLTLMPFFIKAMSLALSEFPIMNAQLNDDATEITYFDDHNIGMAVATKVGLMVPNIKQVQNKSLLEVAEEVNRLTASAREGKVAQADMKGGTITISNIGVVGGTVTTPIINKPEAAIVALGKVQTLPRFAADGSVVGRDMMVASWSGDHRIIDGATIANFNKRWQQFLEDPMQMLTVMR</sequence>
<dbReference type="InterPro" id="IPR003016">
    <property type="entry name" value="2-oxoA_DH_lipoyl-BS"/>
</dbReference>
<dbReference type="CDD" id="cd06849">
    <property type="entry name" value="lipoyl_domain"/>
    <property type="match status" value="2"/>
</dbReference>
<evidence type="ECO:0000256" key="5">
    <source>
        <dbReference type="ARBA" id="ARBA00022823"/>
    </source>
</evidence>
<organism evidence="11 12">
    <name type="scientific">Aliidiomarina shirensis</name>
    <dbReference type="NCBI Taxonomy" id="1048642"/>
    <lineage>
        <taxon>Bacteria</taxon>
        <taxon>Pseudomonadati</taxon>
        <taxon>Pseudomonadota</taxon>
        <taxon>Gammaproteobacteria</taxon>
        <taxon>Alteromonadales</taxon>
        <taxon>Idiomarinaceae</taxon>
        <taxon>Aliidiomarina</taxon>
    </lineage>
</organism>
<dbReference type="PANTHER" id="PTHR43178">
    <property type="entry name" value="DIHYDROLIPOAMIDE ACETYLTRANSFERASE COMPONENT OF PYRUVATE DEHYDROGENASE COMPLEX"/>
    <property type="match status" value="1"/>
</dbReference>
<feature type="domain" description="Lipoyl-binding" evidence="9">
    <location>
        <begin position="128"/>
        <end position="203"/>
    </location>
</feature>
<feature type="domain" description="Lipoyl-binding" evidence="9">
    <location>
        <begin position="2"/>
        <end position="77"/>
    </location>
</feature>
<dbReference type="InterPro" id="IPR004167">
    <property type="entry name" value="PSBD"/>
</dbReference>
<dbReference type="GO" id="GO:0016407">
    <property type="term" value="F:acetyltransferase activity"/>
    <property type="evidence" value="ECO:0007669"/>
    <property type="project" value="TreeGrafter"/>
</dbReference>
<protein>
    <recommendedName>
        <fullName evidence="7">Dihydrolipoamide acetyltransferase component of pyruvate dehydrogenase complex</fullName>
        <ecNumber evidence="7">2.3.1.-</ecNumber>
    </recommendedName>
</protein>
<dbReference type="AlphaFoldDB" id="A0A432WWG6"/>
<proteinExistence type="inferred from homology"/>
<comment type="caution">
    <text evidence="11">The sequence shown here is derived from an EMBL/GenBank/DDBJ whole genome shotgun (WGS) entry which is preliminary data.</text>
</comment>
<dbReference type="InterPro" id="IPR011053">
    <property type="entry name" value="Single_hybrid_motif"/>
</dbReference>
<dbReference type="InterPro" id="IPR050743">
    <property type="entry name" value="2-oxoacid_DH_E2_comp"/>
</dbReference>
<keyword evidence="12" id="KW-1185">Reference proteome</keyword>
<dbReference type="Proteomes" id="UP000286934">
    <property type="component" value="Unassembled WGS sequence"/>
</dbReference>
<dbReference type="PROSITE" id="PS50968">
    <property type="entry name" value="BIOTINYL_LIPOYL"/>
    <property type="match status" value="2"/>
</dbReference>
<feature type="compositionally biased region" description="Basic and acidic residues" evidence="8">
    <location>
        <begin position="102"/>
        <end position="116"/>
    </location>
</feature>
<keyword evidence="6 7" id="KW-0012">Acyltransferase</keyword>
<feature type="domain" description="Peripheral subunit-binding (PSBD)" evidence="10">
    <location>
        <begin position="251"/>
        <end position="288"/>
    </location>
</feature>
<dbReference type="PANTHER" id="PTHR43178:SF5">
    <property type="entry name" value="LIPOAMIDE ACYLTRANSFERASE COMPONENT OF BRANCHED-CHAIN ALPHA-KETO ACID DEHYDROGENASE COMPLEX, MITOCHONDRIAL"/>
    <property type="match status" value="1"/>
</dbReference>
<feature type="compositionally biased region" description="Low complexity" evidence="8">
    <location>
        <begin position="300"/>
        <end position="317"/>
    </location>
</feature>
<dbReference type="InterPro" id="IPR000089">
    <property type="entry name" value="Biotin_lipoyl"/>
</dbReference>
<dbReference type="Gene3D" id="2.40.50.100">
    <property type="match status" value="2"/>
</dbReference>
<evidence type="ECO:0000313" key="11">
    <source>
        <dbReference type="EMBL" id="RUO38112.1"/>
    </source>
</evidence>
<dbReference type="RefSeq" id="WP_126805338.1">
    <property type="nucleotide sequence ID" value="NZ_PIPP01000001.1"/>
</dbReference>
<evidence type="ECO:0000313" key="12">
    <source>
        <dbReference type="Proteomes" id="UP000286934"/>
    </source>
</evidence>
<feature type="compositionally biased region" description="Low complexity" evidence="8">
    <location>
        <begin position="210"/>
        <end position="227"/>
    </location>
</feature>
<feature type="compositionally biased region" description="Low complexity" evidence="8">
    <location>
        <begin position="118"/>
        <end position="128"/>
    </location>
</feature>
<dbReference type="SUPFAM" id="SSF51230">
    <property type="entry name" value="Single hybrid motif"/>
    <property type="match status" value="2"/>
</dbReference>
<dbReference type="GO" id="GO:0031405">
    <property type="term" value="F:lipoic acid binding"/>
    <property type="evidence" value="ECO:0007669"/>
    <property type="project" value="TreeGrafter"/>
</dbReference>
<feature type="region of interest" description="Disordered" evidence="8">
    <location>
        <begin position="210"/>
        <end position="229"/>
    </location>
</feature>
<accession>A0A432WWG6</accession>
<keyword evidence="4 7" id="KW-0808">Transferase</keyword>
<dbReference type="FunFam" id="4.10.320.10:FF:000002">
    <property type="entry name" value="Dihydrolipoamide acetyltransferase component of pyruvate dehydrogenase complex"/>
    <property type="match status" value="1"/>
</dbReference>
<keyword evidence="5 7" id="KW-0450">Lipoyl</keyword>
<dbReference type="InterPro" id="IPR036625">
    <property type="entry name" value="E3-bd_dom_sf"/>
</dbReference>
<evidence type="ECO:0000256" key="7">
    <source>
        <dbReference type="RuleBase" id="RU003423"/>
    </source>
</evidence>
<evidence type="ECO:0000259" key="10">
    <source>
        <dbReference type="PROSITE" id="PS51826"/>
    </source>
</evidence>
<comment type="similarity">
    <text evidence="2 7">Belongs to the 2-oxoacid dehydrogenase family.</text>
</comment>
<evidence type="ECO:0000256" key="2">
    <source>
        <dbReference type="ARBA" id="ARBA00007317"/>
    </source>
</evidence>